<reference evidence="1" key="1">
    <citation type="journal article" date="2014" name="Front. Microbiol.">
        <title>High frequency of phylogenetically diverse reductive dehalogenase-homologous genes in deep subseafloor sedimentary metagenomes.</title>
        <authorList>
            <person name="Kawai M."/>
            <person name="Futagami T."/>
            <person name="Toyoda A."/>
            <person name="Takaki Y."/>
            <person name="Nishi S."/>
            <person name="Hori S."/>
            <person name="Arai W."/>
            <person name="Tsubouchi T."/>
            <person name="Morono Y."/>
            <person name="Uchiyama I."/>
            <person name="Ito T."/>
            <person name="Fujiyama A."/>
            <person name="Inagaki F."/>
            <person name="Takami H."/>
        </authorList>
    </citation>
    <scope>NUCLEOTIDE SEQUENCE</scope>
    <source>
        <strain evidence="1">Expedition CK06-06</strain>
    </source>
</reference>
<protein>
    <submittedName>
        <fullName evidence="1">Uncharacterized protein</fullName>
    </submittedName>
</protein>
<dbReference type="AlphaFoldDB" id="X1IF72"/>
<dbReference type="EMBL" id="BARU01036735">
    <property type="protein sequence ID" value="GAH80362.1"/>
    <property type="molecule type" value="Genomic_DNA"/>
</dbReference>
<accession>X1IF72</accession>
<name>X1IF72_9ZZZZ</name>
<evidence type="ECO:0000313" key="1">
    <source>
        <dbReference type="EMBL" id="GAH80362.1"/>
    </source>
</evidence>
<gene>
    <name evidence="1" type="ORF">S03H2_57315</name>
</gene>
<comment type="caution">
    <text evidence="1">The sequence shown here is derived from an EMBL/GenBank/DDBJ whole genome shotgun (WGS) entry which is preliminary data.</text>
</comment>
<organism evidence="1">
    <name type="scientific">marine sediment metagenome</name>
    <dbReference type="NCBI Taxonomy" id="412755"/>
    <lineage>
        <taxon>unclassified sequences</taxon>
        <taxon>metagenomes</taxon>
        <taxon>ecological metagenomes</taxon>
    </lineage>
</organism>
<sequence>MLQKAGELMLSKLEIFKTIAKHKDKSMEEINKEIMKLSHLYERLDYKAIKKKDGGKNVSG</sequence>
<proteinExistence type="predicted"/>